<keyword evidence="3" id="KW-1185">Reference proteome</keyword>
<dbReference type="RefSeq" id="WP_328708316.1">
    <property type="nucleotide sequence ID" value="NZ_CP108085.1"/>
</dbReference>
<dbReference type="Proteomes" id="UP001432011">
    <property type="component" value="Chromosome"/>
</dbReference>
<feature type="region of interest" description="Disordered" evidence="1">
    <location>
        <begin position="236"/>
        <end position="261"/>
    </location>
</feature>
<protein>
    <recommendedName>
        <fullName evidence="4">WXG100 family type VII secretion target</fullName>
    </recommendedName>
</protein>
<gene>
    <name evidence="2" type="ORF">OG913_21490</name>
</gene>
<evidence type="ECO:0000313" key="3">
    <source>
        <dbReference type="Proteomes" id="UP001432011"/>
    </source>
</evidence>
<sequence length="261" mass="27236">MVSIGNVEIWNAQNNFITGAGLAGTASLLEPAARPLAAVLLTMVADPDAMARGAREWRNEGGDDANASPDIGQLRTDLRGQITALESNGHLKGQMLATMKQKFAELDTQLDSLDRGMKGVGDSLDSAAQIYTAASYISLSLGGAAMTLAYAGAAAKGNPMTLAVVEPMVVAVIASLSRIAERVFAILGRVSFKVAAIFMGVSYLTAGVQQKFPGMQAITMEAPDFAKAKVAFDPSTGGLAEPLPDPDDMPKTPSFMPPFSL</sequence>
<proteinExistence type="predicted"/>
<evidence type="ECO:0000313" key="2">
    <source>
        <dbReference type="EMBL" id="WUP72016.1"/>
    </source>
</evidence>
<reference evidence="2" key="1">
    <citation type="submission" date="2022-10" db="EMBL/GenBank/DDBJ databases">
        <title>The complete genomes of actinobacterial strains from the NBC collection.</title>
        <authorList>
            <person name="Joergensen T.S."/>
            <person name="Alvarez Arevalo M."/>
            <person name="Sterndorff E.B."/>
            <person name="Faurdal D."/>
            <person name="Vuksanovic O."/>
            <person name="Mourched A.-S."/>
            <person name="Charusanti P."/>
            <person name="Shaw S."/>
            <person name="Blin K."/>
            <person name="Weber T."/>
        </authorList>
    </citation>
    <scope>NUCLEOTIDE SEQUENCE</scope>
    <source>
        <strain evidence="2">NBC_00254</strain>
    </source>
</reference>
<evidence type="ECO:0000256" key="1">
    <source>
        <dbReference type="SAM" id="MobiDB-lite"/>
    </source>
</evidence>
<evidence type="ECO:0008006" key="4">
    <source>
        <dbReference type="Google" id="ProtNLM"/>
    </source>
</evidence>
<accession>A0ABZ1SGA6</accession>
<organism evidence="2 3">
    <name type="scientific">Microbispora hainanensis</name>
    <dbReference type="NCBI Taxonomy" id="568844"/>
    <lineage>
        <taxon>Bacteria</taxon>
        <taxon>Bacillati</taxon>
        <taxon>Actinomycetota</taxon>
        <taxon>Actinomycetes</taxon>
        <taxon>Streptosporangiales</taxon>
        <taxon>Streptosporangiaceae</taxon>
        <taxon>Microbispora</taxon>
    </lineage>
</organism>
<name>A0ABZ1SGA6_9ACTN</name>
<dbReference type="EMBL" id="CP108085">
    <property type="protein sequence ID" value="WUP72016.1"/>
    <property type="molecule type" value="Genomic_DNA"/>
</dbReference>